<feature type="transmembrane region" description="Helical" evidence="1">
    <location>
        <begin position="35"/>
        <end position="57"/>
    </location>
</feature>
<protein>
    <recommendedName>
        <fullName evidence="2">Protein-glutamine gamma-glutamyltransferase-like C-terminal domain-containing protein</fullName>
    </recommendedName>
</protein>
<dbReference type="Pfam" id="PF13559">
    <property type="entry name" value="DUF4129"/>
    <property type="match status" value="1"/>
</dbReference>
<evidence type="ECO:0000313" key="3">
    <source>
        <dbReference type="EMBL" id="SCE79649.1"/>
    </source>
</evidence>
<organism evidence="3 4">
    <name type="scientific">Micromonospora coriariae</name>
    <dbReference type="NCBI Taxonomy" id="285665"/>
    <lineage>
        <taxon>Bacteria</taxon>
        <taxon>Bacillati</taxon>
        <taxon>Actinomycetota</taxon>
        <taxon>Actinomycetes</taxon>
        <taxon>Micromonosporales</taxon>
        <taxon>Micromonosporaceae</taxon>
        <taxon>Micromonospora</taxon>
    </lineage>
</organism>
<dbReference type="EMBL" id="LT607412">
    <property type="protein sequence ID" value="SCE79649.1"/>
    <property type="molecule type" value="Genomic_DNA"/>
</dbReference>
<keyword evidence="1" id="KW-0812">Transmembrane</keyword>
<accession>A0A1C4V765</accession>
<dbReference type="Proteomes" id="UP000198243">
    <property type="component" value="Chromosome I"/>
</dbReference>
<dbReference type="InterPro" id="IPR025403">
    <property type="entry name" value="TgpA-like_C"/>
</dbReference>
<name>A0A1C4V765_9ACTN</name>
<reference evidence="4" key="1">
    <citation type="submission" date="2016-06" db="EMBL/GenBank/DDBJ databases">
        <authorList>
            <person name="Varghese N."/>
            <person name="Submissions Spin"/>
        </authorList>
    </citation>
    <scope>NUCLEOTIDE SEQUENCE [LARGE SCALE GENOMIC DNA]</scope>
    <source>
        <strain evidence="4">DSM 44875</strain>
    </source>
</reference>
<keyword evidence="1" id="KW-0472">Membrane</keyword>
<keyword evidence="1" id="KW-1133">Transmembrane helix</keyword>
<evidence type="ECO:0000256" key="1">
    <source>
        <dbReference type="SAM" id="Phobius"/>
    </source>
</evidence>
<feature type="domain" description="Protein-glutamine gamma-glutamyltransferase-like C-terminal" evidence="2">
    <location>
        <begin position="178"/>
        <end position="254"/>
    </location>
</feature>
<keyword evidence="4" id="KW-1185">Reference proteome</keyword>
<gene>
    <name evidence="3" type="ORF">GA0070607_1695</name>
</gene>
<proteinExistence type="predicted"/>
<dbReference type="AlphaFoldDB" id="A0A1C4V765"/>
<evidence type="ECO:0000259" key="2">
    <source>
        <dbReference type="Pfam" id="PF13559"/>
    </source>
</evidence>
<evidence type="ECO:0000313" key="4">
    <source>
        <dbReference type="Proteomes" id="UP000198243"/>
    </source>
</evidence>
<sequence length="271" mass="28724">MRGAVAMTDGTRPPTPYPAGQPGVLRQALGLLRRWWPVGAVAVLLAGAALASAHSSIGASRIPPVEQVPWVPEYPTAEPPPSIPVEPREAGEATQAHIPQWIATVALVLLGLAIAAVLGYLTWILVRGAVRRTTRALPAQGSRRTAEGTAREVVAALDAGLVELDDQDSDPRVAVIACWVRLEEAAATAGVPRRPGDTPTDLVTRLLRGDPSAGVPAIVSADVLAEFAHVYREARYATRPVDERTRDQARAALRRLRHELAAVAPSPQVAP</sequence>
<feature type="transmembrane region" description="Helical" evidence="1">
    <location>
        <begin position="101"/>
        <end position="126"/>
    </location>
</feature>